<feature type="compositionally biased region" description="Basic and acidic residues" evidence="6">
    <location>
        <begin position="374"/>
        <end position="386"/>
    </location>
</feature>
<evidence type="ECO:0000313" key="9">
    <source>
        <dbReference type="EMBL" id="ORX91046.1"/>
    </source>
</evidence>
<organism evidence="9 10">
    <name type="scientific">Basidiobolus meristosporus CBS 931.73</name>
    <dbReference type="NCBI Taxonomy" id="1314790"/>
    <lineage>
        <taxon>Eukaryota</taxon>
        <taxon>Fungi</taxon>
        <taxon>Fungi incertae sedis</taxon>
        <taxon>Zoopagomycota</taxon>
        <taxon>Entomophthoromycotina</taxon>
        <taxon>Basidiobolomycetes</taxon>
        <taxon>Basidiobolales</taxon>
        <taxon>Basidiobolaceae</taxon>
        <taxon>Basidiobolus</taxon>
    </lineage>
</organism>
<dbReference type="CDD" id="cd17007">
    <property type="entry name" value="ANTH_N_Sla2p"/>
    <property type="match status" value="1"/>
</dbReference>
<dbReference type="SUPFAM" id="SSF48464">
    <property type="entry name" value="ENTH/VHS domain"/>
    <property type="match status" value="1"/>
</dbReference>
<proteinExistence type="inferred from homology"/>
<dbReference type="SUPFAM" id="SSF109885">
    <property type="entry name" value="I/LWEQ domain"/>
    <property type="match status" value="1"/>
</dbReference>
<feature type="domain" description="ENTH" evidence="7">
    <location>
        <begin position="6"/>
        <end position="135"/>
    </location>
</feature>
<dbReference type="PROSITE" id="PS50945">
    <property type="entry name" value="I_LWEQ"/>
    <property type="match status" value="1"/>
</dbReference>
<evidence type="ECO:0000259" key="8">
    <source>
        <dbReference type="PROSITE" id="PS50945"/>
    </source>
</evidence>
<comment type="similarity">
    <text evidence="2">Belongs to the SLA2 family.</text>
</comment>
<dbReference type="InterPro" id="IPR035964">
    <property type="entry name" value="I/LWEQ_dom_sf"/>
</dbReference>
<keyword evidence="4" id="KW-0009">Actin-binding</keyword>
<evidence type="ECO:0000256" key="2">
    <source>
        <dbReference type="ARBA" id="ARBA00010135"/>
    </source>
</evidence>
<evidence type="ECO:0000256" key="5">
    <source>
        <dbReference type="SAM" id="Coils"/>
    </source>
</evidence>
<evidence type="ECO:0000256" key="4">
    <source>
        <dbReference type="ARBA" id="ARBA00023203"/>
    </source>
</evidence>
<feature type="region of interest" description="Disordered" evidence="6">
    <location>
        <begin position="372"/>
        <end position="396"/>
    </location>
</feature>
<dbReference type="AlphaFoldDB" id="A0A1Y1Y008"/>
<dbReference type="GO" id="GO:0032051">
    <property type="term" value="F:clathrin light chain binding"/>
    <property type="evidence" value="ECO:0007669"/>
    <property type="project" value="TreeGrafter"/>
</dbReference>
<comment type="subcellular location">
    <subcellularLocation>
        <location evidence="1">Cytoplasm</location>
    </subcellularLocation>
</comment>
<dbReference type="GO" id="GO:0051015">
    <property type="term" value="F:actin filament binding"/>
    <property type="evidence" value="ECO:0007669"/>
    <property type="project" value="TreeGrafter"/>
</dbReference>
<keyword evidence="5" id="KW-0175">Coiled coil</keyword>
<evidence type="ECO:0000256" key="1">
    <source>
        <dbReference type="ARBA" id="ARBA00004496"/>
    </source>
</evidence>
<feature type="coiled-coil region" evidence="5">
    <location>
        <begin position="844"/>
        <end position="871"/>
    </location>
</feature>
<dbReference type="OrthoDB" id="10262320at2759"/>
<dbReference type="GO" id="GO:0006897">
    <property type="term" value="P:endocytosis"/>
    <property type="evidence" value="ECO:0007669"/>
    <property type="project" value="InterPro"/>
</dbReference>
<dbReference type="SUPFAM" id="SSF89009">
    <property type="entry name" value="GAT-like domain"/>
    <property type="match status" value="1"/>
</dbReference>
<keyword evidence="3" id="KW-0963">Cytoplasm</keyword>
<dbReference type="GO" id="GO:0048268">
    <property type="term" value="P:clathrin coat assembly"/>
    <property type="evidence" value="ECO:0007669"/>
    <property type="project" value="TreeGrafter"/>
</dbReference>
<dbReference type="Proteomes" id="UP000193498">
    <property type="component" value="Unassembled WGS sequence"/>
</dbReference>
<accession>A0A1Y1Y008</accession>
<dbReference type="InterPro" id="IPR011417">
    <property type="entry name" value="ANTH_dom"/>
</dbReference>
<evidence type="ECO:0000256" key="3">
    <source>
        <dbReference type="ARBA" id="ARBA00022490"/>
    </source>
</evidence>
<dbReference type="Gene3D" id="1.25.40.90">
    <property type="match status" value="1"/>
</dbReference>
<dbReference type="PANTHER" id="PTHR10407:SF15">
    <property type="entry name" value="HUNTINGTIN INTERACTING PROTEIN 1"/>
    <property type="match status" value="1"/>
</dbReference>
<dbReference type="GO" id="GO:0030864">
    <property type="term" value="C:cortical actin cytoskeleton"/>
    <property type="evidence" value="ECO:0007669"/>
    <property type="project" value="TreeGrafter"/>
</dbReference>
<comment type="caution">
    <text evidence="9">The sequence shown here is derived from an EMBL/GenBank/DDBJ whole genome shotgun (WGS) entry which is preliminary data.</text>
</comment>
<feature type="region of interest" description="Disordered" evidence="6">
    <location>
        <begin position="266"/>
        <end position="288"/>
    </location>
</feature>
<keyword evidence="10" id="KW-1185">Reference proteome</keyword>
<dbReference type="GO" id="GO:0035615">
    <property type="term" value="F:clathrin adaptor activity"/>
    <property type="evidence" value="ECO:0007669"/>
    <property type="project" value="TreeGrafter"/>
</dbReference>
<feature type="domain" description="I/LWEQ" evidence="8">
    <location>
        <begin position="835"/>
        <end position="1079"/>
    </location>
</feature>
<dbReference type="STRING" id="1314790.A0A1Y1Y008"/>
<dbReference type="Pfam" id="PF01608">
    <property type="entry name" value="I_LWEQ"/>
    <property type="match status" value="1"/>
</dbReference>
<dbReference type="GO" id="GO:0030136">
    <property type="term" value="C:clathrin-coated vesicle"/>
    <property type="evidence" value="ECO:0007669"/>
    <property type="project" value="TreeGrafter"/>
</dbReference>
<dbReference type="InterPro" id="IPR030224">
    <property type="entry name" value="Sla2_fam"/>
</dbReference>
<dbReference type="Gene3D" id="1.20.1410.10">
    <property type="entry name" value="I/LWEQ domain"/>
    <property type="match status" value="1"/>
</dbReference>
<dbReference type="PROSITE" id="PS50942">
    <property type="entry name" value="ENTH"/>
    <property type="match status" value="1"/>
</dbReference>
<dbReference type="PANTHER" id="PTHR10407">
    <property type="entry name" value="HUNTINGTIN INTERACTING PROTEIN 1"/>
    <property type="match status" value="1"/>
</dbReference>
<sequence length="1083" mass="123422">MSIRQFRDKGDQELALIIKKAVSPEETAPKQKHVRSCIVYTWDHKSSQMFWAGLKNLPLLSDEVQCFKALITIHKVIRGGHPVTLREAVNEFGFLDTLAQSAPGNGFRGYGVLIRGYVSFLLAKLDYHRLHPEFNGNFDYDEYISLKGISDLNEGYETIGDLLTLQDRVDELQKLIFNNFQASSNNECRIAALVPLVEESYGIYEFSTRMLMAMHRSVEAHEALEALRSRFNAQHYALRKFFYECSNLKYLTSLISVPHLQQDPPNFLDAGEDVAPSSTSSAAPRQITSTTVQETVTDTGDFWYQQQQEQLALQREQQRQQELLQQQEQQRQQEMVRQQQLAEQRQQELLRQQEQQRQEELQRQQQMEAQLAQQRREYEEQQRQMMERQQQAQEQLARQQMQQHVVGRLQEMEQELLNYRGQHERNQMTLSQYDRRVKALESELSNLNFAQQQRDGNKEALLKALREELAMWKSKYEQLAKLYSQLRQEHLALLGKYKQANVKAGSVAEIMSKLEGLQAELKAKNSELAEKIRDRDRARADLEKFKYGQREGLSKTRRELSYAKSELERLEKSQVEESDTLLSDFNRKREELEKGISDSQRNIDQMLKRIQEARDELTRVGESREEEVAILQAGMDQSLMALAELQNNSANSESDMQRKLESMKSTHRSKLNKILDAILESCIRKVDDSVFELESEVHLGNQSATPEYVLSMIEKAYIASSEFAINVMKYLSGDDDQTEVISAATGFAEAISQFLSNAKGVSRLAEDNKVEPLIRAAKNSAQVCQKFFRDMESENIANIPDTDRPDLIAESNHNMQASLTAVIELTEALIPKATVVKSGDEDLGDAVEREMRNAARVIEEANARLANLMNKPRNPEITATEYQVHSAILDSAMAMTSAIANLIRRATISQQEIVAEGKGASSTTAFYKKNNRWTEGLISAAKAVAVATNFLVEAADGVINGTHILEQLIVASNEVAAATAQLVAASRVKANMYSKTQEQLELASKAVTDASKNMVKAVKAIAAKQLEEQDTQLDLANMPKHEFKVKEMEQLMELNNLEIELTYARRKLAEMRRHGYHNEQDVI</sequence>
<dbReference type="GO" id="GO:0043325">
    <property type="term" value="F:phosphatidylinositol-3,4-bisphosphate binding"/>
    <property type="evidence" value="ECO:0007669"/>
    <property type="project" value="TreeGrafter"/>
</dbReference>
<evidence type="ECO:0000313" key="10">
    <source>
        <dbReference type="Proteomes" id="UP000193498"/>
    </source>
</evidence>
<dbReference type="InParanoid" id="A0A1Y1Y008"/>
<name>A0A1Y1Y008_9FUNG</name>
<dbReference type="InterPro" id="IPR002558">
    <property type="entry name" value="ILWEQ_dom"/>
</dbReference>
<dbReference type="FunCoup" id="A0A1Y1Y008">
    <property type="interactions" value="204"/>
</dbReference>
<dbReference type="Pfam" id="PF07651">
    <property type="entry name" value="ANTH"/>
    <property type="match status" value="1"/>
</dbReference>
<evidence type="ECO:0000256" key="6">
    <source>
        <dbReference type="SAM" id="MobiDB-lite"/>
    </source>
</evidence>
<evidence type="ECO:0000259" key="7">
    <source>
        <dbReference type="PROSITE" id="PS50942"/>
    </source>
</evidence>
<reference evidence="9 10" key="1">
    <citation type="submission" date="2016-07" db="EMBL/GenBank/DDBJ databases">
        <title>Pervasive Adenine N6-methylation of Active Genes in Fungi.</title>
        <authorList>
            <consortium name="DOE Joint Genome Institute"/>
            <person name="Mondo S.J."/>
            <person name="Dannebaum R.O."/>
            <person name="Kuo R.C."/>
            <person name="Labutti K."/>
            <person name="Haridas S."/>
            <person name="Kuo A."/>
            <person name="Salamov A."/>
            <person name="Ahrendt S.R."/>
            <person name="Lipzen A."/>
            <person name="Sullivan W."/>
            <person name="Andreopoulos W.B."/>
            <person name="Clum A."/>
            <person name="Lindquist E."/>
            <person name="Daum C."/>
            <person name="Ramamoorthy G.K."/>
            <person name="Gryganskyi A."/>
            <person name="Culley D."/>
            <person name="Magnuson J.K."/>
            <person name="James T.Y."/>
            <person name="O'Malley M.A."/>
            <person name="Stajich J.E."/>
            <person name="Spatafora J.W."/>
            <person name="Visel A."/>
            <person name="Grigoriev I.V."/>
        </authorList>
    </citation>
    <scope>NUCLEOTIDE SEQUENCE [LARGE SCALE GENOMIC DNA]</scope>
    <source>
        <strain evidence="9 10">CBS 931.73</strain>
    </source>
</reference>
<feature type="compositionally biased region" description="Low complexity" evidence="6">
    <location>
        <begin position="387"/>
        <end position="396"/>
    </location>
</feature>
<protein>
    <submittedName>
        <fullName evidence="9">ANTH-domain-containing protein</fullName>
    </submittedName>
</protein>
<feature type="compositionally biased region" description="Polar residues" evidence="6">
    <location>
        <begin position="276"/>
        <end position="287"/>
    </location>
</feature>
<dbReference type="GO" id="GO:0007015">
    <property type="term" value="P:actin filament organization"/>
    <property type="evidence" value="ECO:0007669"/>
    <property type="project" value="TreeGrafter"/>
</dbReference>
<dbReference type="GO" id="GO:0080025">
    <property type="term" value="F:phosphatidylinositol-3,5-bisphosphate binding"/>
    <property type="evidence" value="ECO:0007669"/>
    <property type="project" value="TreeGrafter"/>
</dbReference>
<dbReference type="InterPro" id="IPR013809">
    <property type="entry name" value="ENTH"/>
</dbReference>
<dbReference type="InterPro" id="IPR008942">
    <property type="entry name" value="ENTH_VHS"/>
</dbReference>
<dbReference type="EMBL" id="MCFE01000346">
    <property type="protein sequence ID" value="ORX91046.1"/>
    <property type="molecule type" value="Genomic_DNA"/>
</dbReference>
<gene>
    <name evidence="9" type="ORF">K493DRAFT_287333</name>
</gene>
<dbReference type="SMART" id="SM00307">
    <property type="entry name" value="ILWEQ"/>
    <property type="match status" value="1"/>
</dbReference>
<dbReference type="SMART" id="SM00273">
    <property type="entry name" value="ENTH"/>
    <property type="match status" value="1"/>
</dbReference>